<reference evidence="2 3" key="1">
    <citation type="submission" date="2020-06" db="EMBL/GenBank/DDBJ databases">
        <title>Dyadobacter sandarakinus sp. nov., isolated from the soil of the Arctic Yellow River Station.</title>
        <authorList>
            <person name="Zhang Y."/>
            <person name="Peng F."/>
        </authorList>
    </citation>
    <scope>NUCLEOTIDE SEQUENCE [LARGE SCALE GENOMIC DNA]</scope>
    <source>
        <strain evidence="2 3">Q3-56</strain>
    </source>
</reference>
<organism evidence="2 3">
    <name type="scientific">Dyadobacter sandarakinus</name>
    <dbReference type="NCBI Taxonomy" id="2747268"/>
    <lineage>
        <taxon>Bacteria</taxon>
        <taxon>Pseudomonadati</taxon>
        <taxon>Bacteroidota</taxon>
        <taxon>Cytophagia</taxon>
        <taxon>Cytophagales</taxon>
        <taxon>Spirosomataceae</taxon>
        <taxon>Dyadobacter</taxon>
    </lineage>
</organism>
<evidence type="ECO:0000313" key="3">
    <source>
        <dbReference type="Proteomes" id="UP000612680"/>
    </source>
</evidence>
<gene>
    <name evidence="2" type="ORF">HWI92_01710</name>
</gene>
<evidence type="ECO:0000256" key="1">
    <source>
        <dbReference type="SAM" id="MobiDB-lite"/>
    </source>
</evidence>
<name>A0ABX7I3V1_9BACT</name>
<dbReference type="EMBL" id="CP056775">
    <property type="protein sequence ID" value="QRQ99720.1"/>
    <property type="molecule type" value="Genomic_DNA"/>
</dbReference>
<protein>
    <recommendedName>
        <fullName evidence="4">Tip attachment protein J domain-containing protein</fullName>
    </recommendedName>
</protein>
<proteinExistence type="predicted"/>
<keyword evidence="3" id="KW-1185">Reference proteome</keyword>
<evidence type="ECO:0000313" key="2">
    <source>
        <dbReference type="EMBL" id="QRQ99720.1"/>
    </source>
</evidence>
<feature type="region of interest" description="Disordered" evidence="1">
    <location>
        <begin position="751"/>
        <end position="784"/>
    </location>
</feature>
<dbReference type="Proteomes" id="UP000612680">
    <property type="component" value="Chromosome"/>
</dbReference>
<evidence type="ECO:0008006" key="4">
    <source>
        <dbReference type="Google" id="ProtNLM"/>
    </source>
</evidence>
<sequence>MAYGLKYFSRYRDVDGRIKRVNFYKADYAGPITEWNNDAGAVQYDKGASDSFFPVNPIVSTQAKIGLVFKEQYDLSEFVFDRKTFFCEVIIETTNAVEWSGWVEPWDAAHDYTRPPYRANLTVSCGLAHLSKKKYVSPDTAFKKTGLTIIRECLNIIGSSLNIVVSTHMKENSFPGGAVLGLTSFEINTIRYYDENGEAMHCDEIIIDILNKNNAEIVQANNKWVIRGIADHATGFEVSALEFPSNGAAAFATTLPATYSVNADVSLSLAGGQIRILPPITKYRTEVDLGVQLPYFLNGNMLLWTDAGLVGWDFSHMTKGRPGWERYMISSEGNLSALKINGKAPKPYTKKKKKKFIQVLVPILTGMIGANLKNKYIDLEPKEWIESPVGAVSKGDKSLTISFEYETAPFSSDILIAVRLPGKNLTDGKIITRWLAPGTGNADVSDEFKFIRVPPVNREGLINRGKINVAGNPNYPNGTTVNWAYVVEGVPEGEVRRIGGASGVPVENGDLVVSKIANTGGTQAAVGDKWSVINIRNNPKRGTFETVVKVEWLNRVSPQDVNKEPPLQGVYVRFYKISDEGQPGDWYKIYNLKGALEGFVASDESGRYATTLERGSKTDEEAETIQLITGDYNPYFSGALTKPSSTSNTSSWRRRTALEESMSIYRAMMLDRLCLTTRPLKVFEGDIKIKPGGAELSYLHSLIFADQDNIRMRIVRFSYNDARRIASITAVEVKYEEVPAAELRQDSYIPGSRQLNTIPGQGDGVYPTKEDSTNGRVSAEDTPLSSEQLIEDIQENARLNALFENVEPLSYTVGEESLSAVDLNNFLSQVFIESNEEQDEEDQFDLSTLEITLVETPRWISKVFFDGLVISALAKPTDIGVYKVIIKLYDAESDVELIQEIPVKVYPKTTIKYSLRDLSGTVPKVLGELINGGGYTKPDKWDILVNVTGNHDGWYARLQGMGLDIRPSVDPYSMIQHSAAANYIIGDKIISEVGIYKFTFATYRNDGDDYSYTRTKKDDLTFTLYDKDYTDKAQFFLWGAESNTLIGEIDPDGTSAFTTTEPWDVKMVIEGVMHDAGVSVLGSEIGDLDTANYTQNPATQDAEYFQLGEVRTDFDPSTYNVVLTLSLTGEEVYKRLASFTINKYKVKPSGGLKLGSIPTNSTNFDFIANLPLKGGSFDLPYNWTVLCDAVSDFYDWEGWTLHELRNDALVEQNIASFTGDPQFEEYDTPITQSDILFFGELNSTQIGDIHKTPSTFRAVLTRRLGGASGAVVAKYQSDFSFGPAVDVTNTPTGDPVLGKQRIIARFGMRKTAGPGVDILDVRVDYETIEIFDPFTGGLNHLRVKDKGITYPKIQDVSTMSILGNVTASAATVQEVQLLTSVTLSGASNSNLATALAIKTYIDNKAMSGVSGTIGRVPKYLTANTLGDSLIRESGTTVFAEGALYVGAAANEKVTLAGNPANSYLFFRDSAGTSRYYVDANATRLQFNAGSTEVFRINASTLDTTFAKAITIGGTAAPLNVSSNLKVTNFNADYLDDQHGPYYLDRANHTGTQLAATISDLSSAVKAITLSGLSTGTFTPVTASDNFISAIGKLQGQITNGAGSSSASGTIGRLAKFTSANGVGNSIVSETTNNISVAGQISINRSVAADSQIYQEFTPTDYGIGKPRMYIYRSNTNLYQFVSSDSSGNHGDIDFIATNLTYNSQTIATRAWANTQFSLLGHTHTASQITNFTPAVRASVSAGSGISYDSSTGIISAAGGGGTITGGGTTGNFVKWTGATAIGNAPMFDNGTEINIPSGRSFGVEGPAAVRNYLHVHKYLAVGKVDQHGAIVVHNQESGAPIPSVALEIRSTTHGFLPPRMTIQQMQSIPNPPVGLIVQASSGTTDGLYQYCRGTSGELQWKRFLNTDDL</sequence>
<accession>A0ABX7I3V1</accession>
<dbReference type="RefSeq" id="WP_204660481.1">
    <property type="nucleotide sequence ID" value="NZ_CP056775.1"/>
</dbReference>